<evidence type="ECO:0000256" key="4">
    <source>
        <dbReference type="ARBA" id="ARBA00023088"/>
    </source>
</evidence>
<dbReference type="InterPro" id="IPR019931">
    <property type="entry name" value="LPXTG_anchor"/>
</dbReference>
<dbReference type="Pfam" id="PF20597">
    <property type="entry name" value="pAdhesive_15"/>
    <property type="match status" value="1"/>
</dbReference>
<keyword evidence="3 7" id="KW-0732">Signal</keyword>
<evidence type="ECO:0000259" key="8">
    <source>
        <dbReference type="PROSITE" id="PS50847"/>
    </source>
</evidence>
<evidence type="ECO:0000256" key="3">
    <source>
        <dbReference type="ARBA" id="ARBA00022729"/>
    </source>
</evidence>
<proteinExistence type="predicted"/>
<dbReference type="PROSITE" id="PS50847">
    <property type="entry name" value="GRAM_POS_ANCHORING"/>
    <property type="match status" value="1"/>
</dbReference>
<dbReference type="NCBIfam" id="TIGR04215">
    <property type="entry name" value="choice_anch_A"/>
    <property type="match status" value="1"/>
</dbReference>
<dbReference type="AlphaFoldDB" id="A0A5Q0H832"/>
<evidence type="ECO:0000256" key="2">
    <source>
        <dbReference type="ARBA" id="ARBA00022525"/>
    </source>
</evidence>
<gene>
    <name evidence="9" type="ORF">EKG83_37640</name>
</gene>
<evidence type="ECO:0000256" key="6">
    <source>
        <dbReference type="SAM" id="Phobius"/>
    </source>
</evidence>
<dbReference type="InterPro" id="IPR026588">
    <property type="entry name" value="Choice_anch_A"/>
</dbReference>
<feature type="compositionally biased region" description="Low complexity" evidence="5">
    <location>
        <begin position="338"/>
        <end position="356"/>
    </location>
</feature>
<feature type="compositionally biased region" description="Low complexity" evidence="5">
    <location>
        <begin position="364"/>
        <end position="377"/>
    </location>
</feature>
<feature type="chain" id="PRO_5025020030" evidence="7">
    <location>
        <begin position="28"/>
        <end position="427"/>
    </location>
</feature>
<organism evidence="9 10">
    <name type="scientific">Saccharothrix syringae</name>
    <name type="common">Nocardiopsis syringae</name>
    <dbReference type="NCBI Taxonomy" id="103733"/>
    <lineage>
        <taxon>Bacteria</taxon>
        <taxon>Bacillati</taxon>
        <taxon>Actinomycetota</taxon>
        <taxon>Actinomycetes</taxon>
        <taxon>Pseudonocardiales</taxon>
        <taxon>Pseudonocardiaceae</taxon>
        <taxon>Saccharothrix</taxon>
    </lineage>
</organism>
<feature type="compositionally biased region" description="Pro residues" evidence="5">
    <location>
        <begin position="378"/>
        <end position="388"/>
    </location>
</feature>
<keyword evidence="6" id="KW-0472">Membrane</keyword>
<keyword evidence="10" id="KW-1185">Reference proteome</keyword>
<keyword evidence="6" id="KW-0812">Transmembrane</keyword>
<sequence>MSRTHPLGLAAAAALVAAAAFVGTGTADPLPGGLGPCLGPACPDPFPPVGNGDFAGRDEAVTIFVGRDFRVRGGAAEAEGRVVVGGTFDQAKETGSAVYNVGVVGAGSRVPPPGGSDFLVTGGAVTVATGQRLLADGGVVHHAGPLTGQVTGTDRPDPRAFAPYAGVAAELTGASRCYARAAATGTAVNQGYRTLFTGDGTSALQVFTVDFDLTSGGGAQGIAFQGVPDGATVLVNLVGDARSIATYSGELTDGGPFNALRERLLWNFPDAAAVTLGGSGQFQGSVLVGNPDSTTVVTLPGTAGRFFTTGSLVHGGPANSGQEFHAYPFTGDLPSCRTTTTTTTTTTTAAPTTTPTAPTPSTPSPTSEIPTSEIPTTGPAPEPGPAPRPEPEPADLAHTGTPLTALPPLGALLVLAGGTTLLLVRRR</sequence>
<evidence type="ECO:0000256" key="1">
    <source>
        <dbReference type="ARBA" id="ARBA00022512"/>
    </source>
</evidence>
<keyword evidence="4" id="KW-0572">Peptidoglycan-anchor</keyword>
<keyword evidence="1" id="KW-0134">Cell wall</keyword>
<evidence type="ECO:0000313" key="10">
    <source>
        <dbReference type="Proteomes" id="UP000325787"/>
    </source>
</evidence>
<dbReference type="KEGG" id="ssyi:EKG83_37640"/>
<reference evidence="10" key="1">
    <citation type="journal article" date="2021" name="Curr. Microbiol.">
        <title>Complete genome of nocamycin-producing strain Saccharothrix syringae NRRL B-16468 reveals the biosynthetic potential for secondary metabolites.</title>
        <authorList>
            <person name="Mo X."/>
            <person name="Yang S."/>
        </authorList>
    </citation>
    <scope>NUCLEOTIDE SEQUENCE [LARGE SCALE GENOMIC DNA]</scope>
    <source>
        <strain evidence="10">ATCC 51364 / DSM 43886 / JCM 6844 / KCTC 9398 / NBRC 14523 / NRRL B-16468 / INA 2240</strain>
    </source>
</reference>
<accession>A0A5Q0H832</accession>
<feature type="signal peptide" evidence="7">
    <location>
        <begin position="1"/>
        <end position="27"/>
    </location>
</feature>
<dbReference type="RefSeq" id="WP_033435296.1">
    <property type="nucleotide sequence ID" value="NZ_CP034550.1"/>
</dbReference>
<dbReference type="EMBL" id="CP034550">
    <property type="protein sequence ID" value="QFZ22386.1"/>
    <property type="molecule type" value="Genomic_DNA"/>
</dbReference>
<feature type="domain" description="Gram-positive cocci surface proteins LPxTG" evidence="8">
    <location>
        <begin position="396"/>
        <end position="427"/>
    </location>
</feature>
<dbReference type="OrthoDB" id="5164681at2"/>
<keyword evidence="6" id="KW-1133">Transmembrane helix</keyword>
<name>A0A5Q0H832_SACSY</name>
<dbReference type="Proteomes" id="UP000325787">
    <property type="component" value="Chromosome"/>
</dbReference>
<evidence type="ECO:0000256" key="7">
    <source>
        <dbReference type="SAM" id="SignalP"/>
    </source>
</evidence>
<feature type="region of interest" description="Disordered" evidence="5">
    <location>
        <begin position="324"/>
        <end position="403"/>
    </location>
</feature>
<feature type="compositionally biased region" description="Low complexity" evidence="5">
    <location>
        <begin position="394"/>
        <end position="403"/>
    </location>
</feature>
<evidence type="ECO:0000256" key="5">
    <source>
        <dbReference type="SAM" id="MobiDB-lite"/>
    </source>
</evidence>
<evidence type="ECO:0000313" key="9">
    <source>
        <dbReference type="EMBL" id="QFZ22386.1"/>
    </source>
</evidence>
<protein>
    <submittedName>
        <fullName evidence="9">Choice-of-anchor A family protein</fullName>
    </submittedName>
</protein>
<feature type="transmembrane region" description="Helical" evidence="6">
    <location>
        <begin position="405"/>
        <end position="424"/>
    </location>
</feature>
<keyword evidence="2" id="KW-0964">Secreted</keyword>